<dbReference type="PhylomeDB" id="K4CPF2"/>
<dbReference type="SUPFAM" id="SSF55257">
    <property type="entry name" value="RBP11-like subunits of RNA polymerase"/>
    <property type="match status" value="1"/>
</dbReference>
<dbReference type="PaxDb" id="4081-Solyc08g081560.1.1"/>
<evidence type="ECO:0000256" key="1">
    <source>
        <dbReference type="ARBA" id="ARBA00022478"/>
    </source>
</evidence>
<sequence>MYEYKHNNIFEESDQHKNKHAHLLGYTRTLQWKCVESRTDSKRFYYECFILSPLMKGQADTIGIAMQRALLGKIEETYITRVKSEKVPHKYSTVSKKYYSKSSDKYYETYVG</sequence>
<keyword evidence="1" id="KW-0240">DNA-directed RNA polymerase</keyword>
<keyword evidence="4" id="KW-1185">Reference proteome</keyword>
<dbReference type="InterPro" id="IPR036603">
    <property type="entry name" value="RBP11-like"/>
</dbReference>
<dbReference type="InParanoid" id="K4CPF2"/>
<dbReference type="GO" id="GO:0006351">
    <property type="term" value="P:DNA-templated transcription"/>
    <property type="evidence" value="ECO:0007669"/>
    <property type="project" value="InterPro"/>
</dbReference>
<dbReference type="Proteomes" id="UP000004994">
    <property type="component" value="Chromosome 8"/>
</dbReference>
<organism evidence="3">
    <name type="scientific">Solanum lycopersicum</name>
    <name type="common">Tomato</name>
    <name type="synonym">Lycopersicon esculentum</name>
    <dbReference type="NCBI Taxonomy" id="4081"/>
    <lineage>
        <taxon>Eukaryota</taxon>
        <taxon>Viridiplantae</taxon>
        <taxon>Streptophyta</taxon>
        <taxon>Embryophyta</taxon>
        <taxon>Tracheophyta</taxon>
        <taxon>Spermatophyta</taxon>
        <taxon>Magnoliopsida</taxon>
        <taxon>eudicotyledons</taxon>
        <taxon>Gunneridae</taxon>
        <taxon>Pentapetalae</taxon>
        <taxon>asterids</taxon>
        <taxon>lamiids</taxon>
        <taxon>Solanales</taxon>
        <taxon>Solanaceae</taxon>
        <taxon>Solanoideae</taxon>
        <taxon>Solaneae</taxon>
        <taxon>Solanum</taxon>
        <taxon>Solanum subgen. Lycopersicon</taxon>
    </lineage>
</organism>
<dbReference type="eggNOG" id="ENOG502QRS7">
    <property type="taxonomic scope" value="Eukaryota"/>
</dbReference>
<reference evidence="3" key="1">
    <citation type="journal article" date="2012" name="Nature">
        <title>The tomato genome sequence provides insights into fleshy fruit evolution.</title>
        <authorList>
            <consortium name="Tomato Genome Consortium"/>
        </authorList>
    </citation>
    <scope>NUCLEOTIDE SEQUENCE [LARGE SCALE GENOMIC DNA]</scope>
    <source>
        <strain evidence="3">cv. Heinz 1706</strain>
    </source>
</reference>
<proteinExistence type="predicted"/>
<keyword evidence="2" id="KW-0804">Transcription</keyword>
<dbReference type="GO" id="GO:0000428">
    <property type="term" value="C:DNA-directed RNA polymerase complex"/>
    <property type="evidence" value="ECO:0007669"/>
    <property type="project" value="UniProtKB-KW"/>
</dbReference>
<evidence type="ECO:0000313" key="4">
    <source>
        <dbReference type="Proteomes" id="UP000004994"/>
    </source>
</evidence>
<evidence type="ECO:0000256" key="2">
    <source>
        <dbReference type="ARBA" id="ARBA00023163"/>
    </source>
</evidence>
<dbReference type="STRING" id="4081.K4CPF2"/>
<dbReference type="Gramene" id="Solyc08g081560.1.1">
    <property type="protein sequence ID" value="Solyc08g081560.1.1"/>
    <property type="gene ID" value="Solyc08g081560.1"/>
</dbReference>
<reference evidence="3" key="2">
    <citation type="submission" date="2015-06" db="UniProtKB">
        <authorList>
            <consortium name="EnsemblPlants"/>
        </authorList>
    </citation>
    <scope>IDENTIFICATION</scope>
    <source>
        <strain evidence="3">cv. Heinz 1706</strain>
    </source>
</reference>
<evidence type="ECO:0000313" key="3">
    <source>
        <dbReference type="EnsemblPlants" id="Solyc08g081560.1.1"/>
    </source>
</evidence>
<dbReference type="AlphaFoldDB" id="K4CPF2"/>
<dbReference type="HOGENOM" id="CLU_2150313_0_0_1"/>
<accession>K4CPF2</accession>
<protein>
    <submittedName>
        <fullName evidence="3">Uncharacterized protein</fullName>
    </submittedName>
</protein>
<dbReference type="GO" id="GO:0046983">
    <property type="term" value="F:protein dimerization activity"/>
    <property type="evidence" value="ECO:0007669"/>
    <property type="project" value="InterPro"/>
</dbReference>
<name>K4CPF2_SOLLC</name>
<dbReference type="EnsemblPlants" id="Solyc08g081560.1.1">
    <property type="protein sequence ID" value="Solyc08g081560.1.1"/>
    <property type="gene ID" value="Solyc08g081560.1"/>
</dbReference>